<dbReference type="PROSITE" id="PS50089">
    <property type="entry name" value="ZF_RING_2"/>
    <property type="match status" value="1"/>
</dbReference>
<dbReference type="InterPro" id="IPR045194">
    <property type="entry name" value="MGRN1/RNF157-like"/>
</dbReference>
<dbReference type="PANTHER" id="PTHR22996">
    <property type="entry name" value="MAHOGUNIN"/>
    <property type="match status" value="1"/>
</dbReference>
<keyword evidence="1" id="KW-0862">Zinc</keyword>
<dbReference type="SUPFAM" id="SSF57850">
    <property type="entry name" value="RING/U-box"/>
    <property type="match status" value="1"/>
</dbReference>
<keyword evidence="1" id="KW-0863">Zinc-finger</keyword>
<evidence type="ECO:0000313" key="5">
    <source>
        <dbReference type="Proteomes" id="UP000006671"/>
    </source>
</evidence>
<dbReference type="Gene3D" id="3.30.40.10">
    <property type="entry name" value="Zinc/RING finger domain, C3HC4 (zinc finger)"/>
    <property type="match status" value="1"/>
</dbReference>
<keyword evidence="5" id="KW-1185">Reference proteome</keyword>
<evidence type="ECO:0000313" key="4">
    <source>
        <dbReference type="EMBL" id="EFC44201.1"/>
    </source>
</evidence>
<sequence>MPYQSTSRHSQQRHRYFNQQQQPQQQEHDDENFNQTTGKQESQHKDWISKKKIKQKNKYSSKIKDLKRQLAEKDERFENERFKLSVKECNKLTTPYLKLLKQDISEALKLIENELSDREDRERNCIVCMENQREIVFLQCKHFITCSSCADQLRECPICRQSITKSMKVILS</sequence>
<dbReference type="OMA" id="RERNCIV"/>
<dbReference type="VEuPathDB" id="AmoebaDB:NAEGRDRAFT_67841"/>
<dbReference type="Proteomes" id="UP000006671">
    <property type="component" value="Unassembled WGS sequence"/>
</dbReference>
<dbReference type="AlphaFoldDB" id="D2VG38"/>
<dbReference type="KEGG" id="ngr:NAEGRDRAFT_67841"/>
<dbReference type="PANTHER" id="PTHR22996:SF0">
    <property type="entry name" value="RE60872P-RELATED"/>
    <property type="match status" value="1"/>
</dbReference>
<dbReference type="GO" id="GO:0008270">
    <property type="term" value="F:zinc ion binding"/>
    <property type="evidence" value="ECO:0007669"/>
    <property type="project" value="UniProtKB-KW"/>
</dbReference>
<dbReference type="GO" id="GO:0005737">
    <property type="term" value="C:cytoplasm"/>
    <property type="evidence" value="ECO:0007669"/>
    <property type="project" value="TreeGrafter"/>
</dbReference>
<feature type="region of interest" description="Disordered" evidence="2">
    <location>
        <begin position="1"/>
        <end position="53"/>
    </location>
</feature>
<feature type="domain" description="RING-type" evidence="3">
    <location>
        <begin position="125"/>
        <end position="160"/>
    </location>
</feature>
<dbReference type="Pfam" id="PF13920">
    <property type="entry name" value="zf-C3HC4_3"/>
    <property type="match status" value="1"/>
</dbReference>
<dbReference type="GO" id="GO:0061630">
    <property type="term" value="F:ubiquitin protein ligase activity"/>
    <property type="evidence" value="ECO:0007669"/>
    <property type="project" value="UniProtKB-EC"/>
</dbReference>
<keyword evidence="1" id="KW-0479">Metal-binding</keyword>
<dbReference type="STRING" id="5762.D2VG38"/>
<accession>D2VG38</accession>
<dbReference type="InterPro" id="IPR013083">
    <property type="entry name" value="Znf_RING/FYVE/PHD"/>
</dbReference>
<organism evidence="5">
    <name type="scientific">Naegleria gruberi</name>
    <name type="common">Amoeba</name>
    <dbReference type="NCBI Taxonomy" id="5762"/>
    <lineage>
        <taxon>Eukaryota</taxon>
        <taxon>Discoba</taxon>
        <taxon>Heterolobosea</taxon>
        <taxon>Tetramitia</taxon>
        <taxon>Eutetramitia</taxon>
        <taxon>Vahlkampfiidae</taxon>
        <taxon>Naegleria</taxon>
    </lineage>
</organism>
<dbReference type="RefSeq" id="XP_002676945.1">
    <property type="nucleotide sequence ID" value="XM_002676899.1"/>
</dbReference>
<dbReference type="InterPro" id="IPR001841">
    <property type="entry name" value="Znf_RING"/>
</dbReference>
<proteinExistence type="predicted"/>
<evidence type="ECO:0000256" key="2">
    <source>
        <dbReference type="SAM" id="MobiDB-lite"/>
    </source>
</evidence>
<dbReference type="EMBL" id="GG738869">
    <property type="protein sequence ID" value="EFC44201.1"/>
    <property type="molecule type" value="Genomic_DNA"/>
</dbReference>
<reference evidence="4 5" key="1">
    <citation type="journal article" date="2010" name="Cell">
        <title>The genome of Naegleria gruberi illuminates early eukaryotic versatility.</title>
        <authorList>
            <person name="Fritz-Laylin L.K."/>
            <person name="Prochnik S.E."/>
            <person name="Ginger M.L."/>
            <person name="Dacks J.B."/>
            <person name="Carpenter M.L."/>
            <person name="Field M.C."/>
            <person name="Kuo A."/>
            <person name="Paredez A."/>
            <person name="Chapman J."/>
            <person name="Pham J."/>
            <person name="Shu S."/>
            <person name="Neupane R."/>
            <person name="Cipriano M."/>
            <person name="Mancuso J."/>
            <person name="Tu H."/>
            <person name="Salamov A."/>
            <person name="Lindquist E."/>
            <person name="Shapiro H."/>
            <person name="Lucas S."/>
            <person name="Grigoriev I.V."/>
            <person name="Cande W.Z."/>
            <person name="Fulton C."/>
            <person name="Rokhsar D.S."/>
            <person name="Dawson S.C."/>
        </authorList>
    </citation>
    <scope>NUCLEOTIDE SEQUENCE [LARGE SCALE GENOMIC DNA]</scope>
    <source>
        <strain evidence="4 5">NEG-M</strain>
    </source>
</reference>
<dbReference type="OrthoDB" id="1711136at2759"/>
<dbReference type="GO" id="GO:0016567">
    <property type="term" value="P:protein ubiquitination"/>
    <property type="evidence" value="ECO:0007669"/>
    <property type="project" value="TreeGrafter"/>
</dbReference>
<protein>
    <submittedName>
        <fullName evidence="4">Predicted protein</fullName>
    </submittedName>
</protein>
<evidence type="ECO:0000256" key="1">
    <source>
        <dbReference type="PROSITE-ProRule" id="PRU00175"/>
    </source>
</evidence>
<name>D2VG38_NAEGR</name>
<evidence type="ECO:0000259" key="3">
    <source>
        <dbReference type="PROSITE" id="PS50089"/>
    </source>
</evidence>
<dbReference type="GeneID" id="8856746"/>
<dbReference type="InParanoid" id="D2VG38"/>
<dbReference type="SMART" id="SM00184">
    <property type="entry name" value="RING"/>
    <property type="match status" value="1"/>
</dbReference>
<gene>
    <name evidence="4" type="ORF">NAEGRDRAFT_67841</name>
</gene>
<dbReference type="CDD" id="cd23128">
    <property type="entry name" value="RING-HC_MIP1-like"/>
    <property type="match status" value="1"/>
</dbReference>
<dbReference type="eggNOG" id="KOG1101">
    <property type="taxonomic scope" value="Eukaryota"/>
</dbReference>